<dbReference type="SMART" id="SM01045">
    <property type="entry name" value="BURP"/>
    <property type="match status" value="1"/>
</dbReference>
<feature type="domain" description="BURP" evidence="1">
    <location>
        <begin position="8"/>
        <end position="228"/>
    </location>
</feature>
<dbReference type="PANTHER" id="PTHR31236:SF32">
    <property type="entry name" value="BURP DOMAIN PROTEIN USPL1-LIKE"/>
    <property type="match status" value="1"/>
</dbReference>
<keyword evidence="3" id="KW-1185">Reference proteome</keyword>
<evidence type="ECO:0000313" key="2">
    <source>
        <dbReference type="EMBL" id="KAH6824926.1"/>
    </source>
</evidence>
<dbReference type="PANTHER" id="PTHR31236">
    <property type="entry name" value="BURP DOMAIN PROTEIN USPL1-LIKE"/>
    <property type="match status" value="1"/>
</dbReference>
<dbReference type="PROSITE" id="PS51277">
    <property type="entry name" value="BURP"/>
    <property type="match status" value="1"/>
</dbReference>
<comment type="caution">
    <text evidence="2">The sequence shown here is derived from an EMBL/GenBank/DDBJ whole genome shotgun (WGS) entry which is preliminary data.</text>
</comment>
<organism evidence="2 3">
    <name type="scientific">Perilla frutescens var. hirtella</name>
    <name type="common">Perilla citriodora</name>
    <name type="synonym">Perilla setoyensis</name>
    <dbReference type="NCBI Taxonomy" id="608512"/>
    <lineage>
        <taxon>Eukaryota</taxon>
        <taxon>Viridiplantae</taxon>
        <taxon>Streptophyta</taxon>
        <taxon>Embryophyta</taxon>
        <taxon>Tracheophyta</taxon>
        <taxon>Spermatophyta</taxon>
        <taxon>Magnoliopsida</taxon>
        <taxon>eudicotyledons</taxon>
        <taxon>Gunneridae</taxon>
        <taxon>Pentapetalae</taxon>
        <taxon>asterids</taxon>
        <taxon>lamiids</taxon>
        <taxon>Lamiales</taxon>
        <taxon>Lamiaceae</taxon>
        <taxon>Nepetoideae</taxon>
        <taxon>Elsholtzieae</taxon>
        <taxon>Perilla</taxon>
    </lineage>
</organism>
<accession>A0AAD4J0N5</accession>
<evidence type="ECO:0000313" key="3">
    <source>
        <dbReference type="Proteomes" id="UP001190926"/>
    </source>
</evidence>
<dbReference type="Pfam" id="PF03181">
    <property type="entry name" value="BURP"/>
    <property type="match status" value="1"/>
</dbReference>
<dbReference type="AlphaFoldDB" id="A0AAD4J0N5"/>
<gene>
    <name evidence="2" type="ORF">C2S53_017879</name>
</gene>
<evidence type="ECO:0000259" key="1">
    <source>
        <dbReference type="PROSITE" id="PS51277"/>
    </source>
</evidence>
<dbReference type="InterPro" id="IPR004873">
    <property type="entry name" value="BURP_dom"/>
</dbReference>
<protein>
    <recommendedName>
        <fullName evidence="1">BURP domain-containing protein</fullName>
    </recommendedName>
</protein>
<dbReference type="InterPro" id="IPR044816">
    <property type="entry name" value="BURP"/>
</dbReference>
<dbReference type="EMBL" id="SDAM02000285">
    <property type="protein sequence ID" value="KAH6824926.1"/>
    <property type="molecule type" value="Genomic_DNA"/>
</dbReference>
<sequence length="235" mass="26654">MDPSLIVFFFLDDLKLGNTIPIYFPKRELSDSLPHLLSKEEADSIPFSLQQLPHLLHLFSFSHDSPQAKAMEETLEECERNPIKGETKICATSSESMYQFLHNIFGPDTPIESLSTTHLKRSDDDGRVHKYTITGIKEIPAPKMVACHTMPYAYTVFYCHYQDSESRVYRVSLTAVTETNEVEAIAVCHMDTSHWGRTHVAFQMLGVEPGSTPVCHFFPADNFVWVPTLSHTQTS</sequence>
<dbReference type="Proteomes" id="UP001190926">
    <property type="component" value="Unassembled WGS sequence"/>
</dbReference>
<name>A0AAD4J0N5_PERFH</name>
<reference evidence="2 3" key="1">
    <citation type="journal article" date="2021" name="Nat. Commun.">
        <title>Incipient diploidization of the medicinal plant Perilla within 10,000 years.</title>
        <authorList>
            <person name="Zhang Y."/>
            <person name="Shen Q."/>
            <person name="Leng L."/>
            <person name="Zhang D."/>
            <person name="Chen S."/>
            <person name="Shi Y."/>
            <person name="Ning Z."/>
            <person name="Chen S."/>
        </authorList>
    </citation>
    <scope>NUCLEOTIDE SEQUENCE [LARGE SCALE GENOMIC DNA]</scope>
    <source>
        <strain evidence="3">cv. PC099</strain>
    </source>
</reference>
<proteinExistence type="predicted"/>